<accession>A3U9M9</accession>
<dbReference type="KEGG" id="cat:CA2559_10783"/>
<organism evidence="2 3">
    <name type="scientific">Croceibacter atlanticus (strain ATCC BAA-628 / JCM 21780 / CIP 108009 / IAM 15332 / KCTC 12090 / HTCC2559)</name>
    <dbReference type="NCBI Taxonomy" id="216432"/>
    <lineage>
        <taxon>Bacteria</taxon>
        <taxon>Pseudomonadati</taxon>
        <taxon>Bacteroidota</taxon>
        <taxon>Flavobacteriia</taxon>
        <taxon>Flavobacteriales</taxon>
        <taxon>Flavobacteriaceae</taxon>
        <taxon>Croceibacter</taxon>
    </lineage>
</organism>
<keyword evidence="3" id="KW-1185">Reference proteome</keyword>
<dbReference type="EMBL" id="CP002046">
    <property type="protein sequence ID" value="EAP86515.1"/>
    <property type="molecule type" value="Genomic_DNA"/>
</dbReference>
<name>A3U9M9_CROAH</name>
<dbReference type="InterPro" id="IPR015943">
    <property type="entry name" value="WD40/YVTN_repeat-like_dom_sf"/>
</dbReference>
<dbReference type="PROSITE" id="PS51257">
    <property type="entry name" value="PROKAR_LIPOPROTEIN"/>
    <property type="match status" value="1"/>
</dbReference>
<dbReference type="RefSeq" id="WP_013187896.1">
    <property type="nucleotide sequence ID" value="NC_014230.1"/>
</dbReference>
<dbReference type="Gene3D" id="2.130.10.10">
    <property type="entry name" value="YVTN repeat-like/Quinoprotein amine dehydrogenase"/>
    <property type="match status" value="1"/>
</dbReference>
<dbReference type="AlphaFoldDB" id="A3U9M9"/>
<dbReference type="Pfam" id="PF05096">
    <property type="entry name" value="Glu_cyclase_2"/>
    <property type="match status" value="1"/>
</dbReference>
<dbReference type="GO" id="GO:0016603">
    <property type="term" value="F:glutaminyl-peptide cyclotransferase activity"/>
    <property type="evidence" value="ECO:0007669"/>
    <property type="project" value="InterPro"/>
</dbReference>
<evidence type="ECO:0000256" key="1">
    <source>
        <dbReference type="SAM" id="SignalP"/>
    </source>
</evidence>
<protein>
    <submittedName>
        <fullName evidence="2">Glutamine cyclotransferase</fullName>
    </submittedName>
</protein>
<keyword evidence="2" id="KW-0808">Transferase</keyword>
<evidence type="ECO:0000313" key="2">
    <source>
        <dbReference type="EMBL" id="EAP86515.1"/>
    </source>
</evidence>
<evidence type="ECO:0000313" key="3">
    <source>
        <dbReference type="Proteomes" id="UP000002297"/>
    </source>
</evidence>
<dbReference type="PANTHER" id="PTHR31270:SF1">
    <property type="entry name" value="GLUTAMINYL-PEPTIDE CYCLOTRANSFERASE"/>
    <property type="match status" value="1"/>
</dbReference>
<proteinExistence type="predicted"/>
<keyword evidence="1" id="KW-0732">Signal</keyword>
<sequence>MNLSTKLYILLSFPLFFLSCNDDATSYSLQISNSDNSLKLGESLTATIKNPKEKVIDSVTYTLNGKSIASHKNNNPLSVALTNNKLGEHTLVATVYSESKATDVSANFKLFNNKPPESYSFEIINTYPHDANAFTQGLEFYNGNLYESTGRNGQSTIRKVNLETGEVLQSSDLDIDYFGEGITALNDKLYQLTWQGKKGFVYDINTFEQLDSFSYNASKEGWGLCNDGTKLYKSDGTSKIWILNAETLAEEDYIQTVSHKTISKKLNELEWVNGKIYANNWQIDLISIINPKNGAIEGLVDFRSLRKQVSSATKEDVLNGIAYNKETGKLYVTGKNWDKLFEVRIIKK</sequence>
<feature type="chain" id="PRO_5002660381" evidence="1">
    <location>
        <begin position="25"/>
        <end position="348"/>
    </location>
</feature>
<dbReference type="InterPro" id="IPR011044">
    <property type="entry name" value="Quino_amine_DH_bsu"/>
</dbReference>
<dbReference type="Proteomes" id="UP000002297">
    <property type="component" value="Chromosome"/>
</dbReference>
<reference evidence="2 3" key="1">
    <citation type="journal article" date="2010" name="J. Bacteriol.">
        <title>The complete genome sequence of Croceibacter atlanticus HTCC2559T.</title>
        <authorList>
            <person name="Oh H.M."/>
            <person name="Kang I."/>
            <person name="Ferriera S."/>
            <person name="Giovannoni S.J."/>
            <person name="Cho J.C."/>
        </authorList>
    </citation>
    <scope>NUCLEOTIDE SEQUENCE [LARGE SCALE GENOMIC DNA]</scope>
    <source>
        <strain evidence="3">ATCC BAA-628 / HTCC2559 / KCTC 12090</strain>
    </source>
</reference>
<dbReference type="HOGENOM" id="CLU_060272_0_0_10"/>
<feature type="signal peptide" evidence="1">
    <location>
        <begin position="1"/>
        <end position="24"/>
    </location>
</feature>
<gene>
    <name evidence="2" type="ordered locus">CA2559_10783</name>
</gene>
<dbReference type="GeneID" id="89453889"/>
<dbReference type="eggNOG" id="COG3823">
    <property type="taxonomic scope" value="Bacteria"/>
</dbReference>
<dbReference type="SUPFAM" id="SSF50969">
    <property type="entry name" value="YVTN repeat-like/Quinoprotein amine dehydrogenase"/>
    <property type="match status" value="1"/>
</dbReference>
<dbReference type="OrthoDB" id="9783700at2"/>
<dbReference type="InterPro" id="IPR007788">
    <property type="entry name" value="QCT"/>
</dbReference>
<dbReference type="STRING" id="216432.CA2559_10783"/>
<dbReference type="PANTHER" id="PTHR31270">
    <property type="entry name" value="GLUTAMINYL-PEPTIDE CYCLOTRANSFERASE"/>
    <property type="match status" value="1"/>
</dbReference>